<dbReference type="InterPro" id="IPR017871">
    <property type="entry name" value="ABC_transporter-like_CS"/>
</dbReference>
<comment type="function">
    <text evidence="5">Part of an ABC transporter complex. Transmembrane domains (TMD) form a pore in the inner membrane and the ATP-binding domain (NBD) is responsible for energy generation.</text>
</comment>
<dbReference type="CDD" id="cd03260">
    <property type="entry name" value="ABC_PstB_phosphate_transporter"/>
    <property type="match status" value="1"/>
</dbReference>
<dbReference type="NCBIfam" id="TIGR00972">
    <property type="entry name" value="3a0107s01c2"/>
    <property type="match status" value="1"/>
</dbReference>
<dbReference type="Proteomes" id="UP000464912">
    <property type="component" value="Chromosome"/>
</dbReference>
<reference evidence="7 8" key="1">
    <citation type="journal article" date="2020" name="MBio">
        <title>Erratum for Teymournejad et al., 'Isolation and Molecular Analysis of a Novel Neorickettsia Species That Causes Potomac Horse Fever'.</title>
        <authorList>
            <person name="Teymournejad O."/>
            <person name="Lin M."/>
            <person name="Bekebrede H."/>
            <person name="Kamr A."/>
            <person name="Toribio R.E."/>
            <person name="Arroyo L.G."/>
            <person name="Baird J.D."/>
            <person name="Rikihisa Y."/>
        </authorList>
    </citation>
    <scope>NUCLEOTIDE SEQUENCE [LARGE SCALE GENOMIC DNA]</scope>
    <source>
        <strain evidence="7 8">Fin17</strain>
    </source>
</reference>
<dbReference type="KEGG" id="nef:GP480_03275"/>
<keyword evidence="4 7" id="KW-0067">ATP-binding</keyword>
<evidence type="ECO:0000256" key="2">
    <source>
        <dbReference type="ARBA" id="ARBA00022592"/>
    </source>
</evidence>
<reference evidence="7 8" key="2">
    <citation type="journal article" date="2020" name="MBio">
        <title>Isolation and Molecular Analysis of a Novel Neorickettsia Species That Causes Potomac Horse Fever.</title>
        <authorList>
            <person name="Teymournejad O."/>
            <person name="Lin M."/>
            <person name="Bekebrede H."/>
            <person name="Kamr A."/>
            <person name="Toribio R.E."/>
            <person name="Arroyo L.G."/>
            <person name="Baird J.D."/>
            <person name="Rikihisa Y."/>
        </authorList>
    </citation>
    <scope>NUCLEOTIDE SEQUENCE [LARGE SCALE GENOMIC DNA]</scope>
    <source>
        <strain evidence="7 8">Fin17</strain>
    </source>
</reference>
<evidence type="ECO:0000256" key="1">
    <source>
        <dbReference type="ARBA" id="ARBA00022448"/>
    </source>
</evidence>
<evidence type="ECO:0000256" key="5">
    <source>
        <dbReference type="ARBA" id="ARBA00024725"/>
    </source>
</evidence>
<protein>
    <submittedName>
        <fullName evidence="7">Phosphate ABC transporter ATP-binding protein</fullName>
    </submittedName>
</protein>
<dbReference type="SMART" id="SM00382">
    <property type="entry name" value="AAA"/>
    <property type="match status" value="1"/>
</dbReference>
<dbReference type="SUPFAM" id="SSF52540">
    <property type="entry name" value="P-loop containing nucleoside triphosphate hydrolases"/>
    <property type="match status" value="1"/>
</dbReference>
<evidence type="ECO:0000256" key="4">
    <source>
        <dbReference type="ARBA" id="ARBA00022840"/>
    </source>
</evidence>
<dbReference type="InterPro" id="IPR027417">
    <property type="entry name" value="P-loop_NTPase"/>
</dbReference>
<dbReference type="GO" id="GO:0005524">
    <property type="term" value="F:ATP binding"/>
    <property type="evidence" value="ECO:0007669"/>
    <property type="project" value="UniProtKB-KW"/>
</dbReference>
<dbReference type="GO" id="GO:0016020">
    <property type="term" value="C:membrane"/>
    <property type="evidence" value="ECO:0007669"/>
    <property type="project" value="InterPro"/>
</dbReference>
<proteinExistence type="predicted"/>
<dbReference type="InterPro" id="IPR003439">
    <property type="entry name" value="ABC_transporter-like_ATP-bd"/>
</dbReference>
<accession>A0A6P1GAB1</accession>
<dbReference type="PROSITE" id="PS00211">
    <property type="entry name" value="ABC_TRANSPORTER_1"/>
    <property type="match status" value="1"/>
</dbReference>
<evidence type="ECO:0000313" key="8">
    <source>
        <dbReference type="Proteomes" id="UP000464912"/>
    </source>
</evidence>
<gene>
    <name evidence="7" type="primary">pstB</name>
    <name evidence="7" type="ORF">GP480_03275</name>
</gene>
<dbReference type="PROSITE" id="PS50893">
    <property type="entry name" value="ABC_TRANSPORTER_2"/>
    <property type="match status" value="1"/>
</dbReference>
<dbReference type="GO" id="GO:0016887">
    <property type="term" value="F:ATP hydrolysis activity"/>
    <property type="evidence" value="ECO:0007669"/>
    <property type="project" value="InterPro"/>
</dbReference>
<feature type="domain" description="ABC transporter" evidence="6">
    <location>
        <begin position="9"/>
        <end position="251"/>
    </location>
</feature>
<dbReference type="PANTHER" id="PTHR43423:SF1">
    <property type="entry name" value="ABC TRANSPORTER I FAMILY MEMBER 17"/>
    <property type="match status" value="1"/>
</dbReference>
<dbReference type="PANTHER" id="PTHR43423">
    <property type="entry name" value="ABC TRANSPORTER I FAMILY MEMBER 17"/>
    <property type="match status" value="1"/>
</dbReference>
<dbReference type="InterPro" id="IPR003593">
    <property type="entry name" value="AAA+_ATPase"/>
</dbReference>
<keyword evidence="8" id="KW-1185">Reference proteome</keyword>
<dbReference type="Pfam" id="PF00005">
    <property type="entry name" value="ABC_tran"/>
    <property type="match status" value="1"/>
</dbReference>
<organism evidence="7 8">
    <name type="scientific">Neorickettsia findlayensis</name>
    <dbReference type="NCBI Taxonomy" id="2686014"/>
    <lineage>
        <taxon>Bacteria</taxon>
        <taxon>Pseudomonadati</taxon>
        <taxon>Pseudomonadota</taxon>
        <taxon>Alphaproteobacteria</taxon>
        <taxon>Rickettsiales</taxon>
        <taxon>Anaplasmataceae</taxon>
        <taxon>Neorickettsia</taxon>
    </lineage>
</organism>
<evidence type="ECO:0000313" key="7">
    <source>
        <dbReference type="EMBL" id="QHD65429.1"/>
    </source>
</evidence>
<name>A0A6P1GAB1_9RICK</name>
<dbReference type="EMBL" id="CP047224">
    <property type="protein sequence ID" value="QHD65429.1"/>
    <property type="molecule type" value="Genomic_DNA"/>
</dbReference>
<dbReference type="GO" id="GO:0035435">
    <property type="term" value="P:phosphate ion transmembrane transport"/>
    <property type="evidence" value="ECO:0007669"/>
    <property type="project" value="InterPro"/>
</dbReference>
<evidence type="ECO:0000256" key="3">
    <source>
        <dbReference type="ARBA" id="ARBA00022741"/>
    </source>
</evidence>
<dbReference type="GO" id="GO:0005315">
    <property type="term" value="F:phosphate transmembrane transporter activity"/>
    <property type="evidence" value="ECO:0007669"/>
    <property type="project" value="InterPro"/>
</dbReference>
<dbReference type="InterPro" id="IPR005670">
    <property type="entry name" value="PstB-like"/>
</dbReference>
<dbReference type="RefSeq" id="WP_160095815.1">
    <property type="nucleotide sequence ID" value="NZ_CP047224.1"/>
</dbReference>
<sequence length="255" mass="28992">MSLDKKIKASVKNLNVFYKAKHVLKDINFDIYSKSVTSLIGSSGCGKTTLLRCFNRMNDFFDDCRITGELLIDNYNIYAPTVDVVMLRTRVGMVFQKPNPFPKSIYDNVAYGPRLQGITNKRGQLDEIVCKSLLRSGLWEEVHENLHQNAMELSGGQQQRLCIARAVAVKPTILLMDEPCSALDPKATKLIEDLVIELKKKFTIIIVTHSMKQARNISDSIVYLEKGKIVEYGQTEKVFQKLKEDSVRNYFSTND</sequence>
<keyword evidence="1" id="KW-0813">Transport</keyword>
<keyword evidence="3" id="KW-0547">Nucleotide-binding</keyword>
<keyword evidence="2" id="KW-0592">Phosphate transport</keyword>
<dbReference type="AlphaFoldDB" id="A0A6P1GAB1"/>
<dbReference type="Gene3D" id="3.40.50.300">
    <property type="entry name" value="P-loop containing nucleotide triphosphate hydrolases"/>
    <property type="match status" value="1"/>
</dbReference>
<evidence type="ECO:0000259" key="6">
    <source>
        <dbReference type="PROSITE" id="PS50893"/>
    </source>
</evidence>